<comment type="caution">
    <text evidence="3">The sequence shown here is derived from an EMBL/GenBank/DDBJ whole genome shotgun (WGS) entry which is preliminary data.</text>
</comment>
<feature type="compositionally biased region" description="Low complexity" evidence="1">
    <location>
        <begin position="212"/>
        <end position="221"/>
    </location>
</feature>
<feature type="compositionally biased region" description="Basic and acidic residues" evidence="1">
    <location>
        <begin position="79"/>
        <end position="97"/>
    </location>
</feature>
<feature type="transmembrane region" description="Helical" evidence="2">
    <location>
        <begin position="104"/>
        <end position="125"/>
    </location>
</feature>
<name>A0ABT4PYC2_9MYCO</name>
<keyword evidence="2" id="KW-0812">Transmembrane</keyword>
<keyword evidence="4" id="KW-1185">Reference proteome</keyword>
<protein>
    <submittedName>
        <fullName evidence="3">Uncharacterized protein</fullName>
    </submittedName>
</protein>
<accession>A0ABT4PYC2</accession>
<sequence>MNSDPQDQGTPGPDPAGQGGSGADPTPPTVGSAAGQPPEVPPPPPPPTRGVIRTQEPGMTRPRQPTVAEARARDKAKKAREAAERFAAEQAEKQAEKARKRRKALMGTAAVVGVVGVVALGYTLLSDDDEEVAASCVRDGSNEVVPDSYCSSGSAGGSSGVFIYAGSPYRYYYGGSNRGVGTIASGGTLELPKGTSAKTKSGTSIKRGGFGSSSSYGSSGS</sequence>
<dbReference type="EMBL" id="JAPZPY010000011">
    <property type="protein sequence ID" value="MCZ8381525.1"/>
    <property type="molecule type" value="Genomic_DNA"/>
</dbReference>
<feature type="compositionally biased region" description="Pro residues" evidence="1">
    <location>
        <begin position="38"/>
        <end position="48"/>
    </location>
</feature>
<evidence type="ECO:0000313" key="3">
    <source>
        <dbReference type="EMBL" id="MCZ8381525.1"/>
    </source>
</evidence>
<reference evidence="3" key="1">
    <citation type="submission" date="2022-12" db="EMBL/GenBank/DDBJ databases">
        <authorList>
            <person name="Deng Y."/>
            <person name="Zhang Y.-Q."/>
        </authorList>
    </citation>
    <scope>NUCLEOTIDE SEQUENCE</scope>
    <source>
        <strain evidence="3">CPCC 205372</strain>
    </source>
</reference>
<proteinExistence type="predicted"/>
<organism evidence="3 4">
    <name type="scientific">Mycobacterium hippophais</name>
    <dbReference type="NCBI Taxonomy" id="3016340"/>
    <lineage>
        <taxon>Bacteria</taxon>
        <taxon>Bacillati</taxon>
        <taxon>Actinomycetota</taxon>
        <taxon>Actinomycetes</taxon>
        <taxon>Mycobacteriales</taxon>
        <taxon>Mycobacteriaceae</taxon>
        <taxon>Mycobacterium</taxon>
    </lineage>
</organism>
<feature type="region of interest" description="Disordered" evidence="1">
    <location>
        <begin position="1"/>
        <end position="101"/>
    </location>
</feature>
<keyword evidence="2" id="KW-0472">Membrane</keyword>
<evidence type="ECO:0000256" key="2">
    <source>
        <dbReference type="SAM" id="Phobius"/>
    </source>
</evidence>
<gene>
    <name evidence="3" type="ORF">O6P37_21875</name>
</gene>
<evidence type="ECO:0000313" key="4">
    <source>
        <dbReference type="Proteomes" id="UP001142153"/>
    </source>
</evidence>
<feature type="region of interest" description="Disordered" evidence="1">
    <location>
        <begin position="184"/>
        <end position="221"/>
    </location>
</feature>
<keyword evidence="2" id="KW-1133">Transmembrane helix</keyword>
<evidence type="ECO:0000256" key="1">
    <source>
        <dbReference type="SAM" id="MobiDB-lite"/>
    </source>
</evidence>
<feature type="compositionally biased region" description="Low complexity" evidence="1">
    <location>
        <begin position="1"/>
        <end position="11"/>
    </location>
</feature>
<dbReference type="Proteomes" id="UP001142153">
    <property type="component" value="Unassembled WGS sequence"/>
</dbReference>